<name>A0A914CWQ1_9BILA</name>
<protein>
    <submittedName>
        <fullName evidence="2">Uncharacterized protein</fullName>
    </submittedName>
</protein>
<accession>A0A914CWQ1</accession>
<proteinExistence type="predicted"/>
<dbReference type="AlphaFoldDB" id="A0A914CWQ1"/>
<reference evidence="2" key="1">
    <citation type="submission" date="2022-11" db="UniProtKB">
        <authorList>
            <consortium name="WormBaseParasite"/>
        </authorList>
    </citation>
    <scope>IDENTIFICATION</scope>
</reference>
<organism evidence="1 2">
    <name type="scientific">Acrobeloides nanus</name>
    <dbReference type="NCBI Taxonomy" id="290746"/>
    <lineage>
        <taxon>Eukaryota</taxon>
        <taxon>Metazoa</taxon>
        <taxon>Ecdysozoa</taxon>
        <taxon>Nematoda</taxon>
        <taxon>Chromadorea</taxon>
        <taxon>Rhabditida</taxon>
        <taxon>Tylenchina</taxon>
        <taxon>Cephalobomorpha</taxon>
        <taxon>Cephaloboidea</taxon>
        <taxon>Cephalobidae</taxon>
        <taxon>Acrobeloides</taxon>
    </lineage>
</organism>
<keyword evidence="1" id="KW-1185">Reference proteome</keyword>
<evidence type="ECO:0000313" key="1">
    <source>
        <dbReference type="Proteomes" id="UP000887540"/>
    </source>
</evidence>
<dbReference type="Proteomes" id="UP000887540">
    <property type="component" value="Unplaced"/>
</dbReference>
<sequence length="81" mass="9382">MYYPTTPRSWKTMSGIKSYTQNKEEHTMLNSCGKFLCGKSVRKIFVRKILYGQFLKKLCDAYVPIAVRTSFLSINCGVKLY</sequence>
<dbReference type="WBParaSite" id="ACRNAN_scaffold1462.g12414.t1">
    <property type="protein sequence ID" value="ACRNAN_scaffold1462.g12414.t1"/>
    <property type="gene ID" value="ACRNAN_scaffold1462.g12414"/>
</dbReference>
<evidence type="ECO:0000313" key="2">
    <source>
        <dbReference type="WBParaSite" id="ACRNAN_scaffold1462.g12414.t1"/>
    </source>
</evidence>